<dbReference type="EMBL" id="KI695818">
    <property type="protein sequence ID" value="ETM34202.1"/>
    <property type="molecule type" value="Genomic_DNA"/>
</dbReference>
<name>W2MCW9_PHYNI</name>
<proteinExistence type="predicted"/>
<evidence type="ECO:0000313" key="1">
    <source>
        <dbReference type="EMBL" id="ETM34202.1"/>
    </source>
</evidence>
<organism evidence="1">
    <name type="scientific">Phytophthora nicotianae</name>
    <name type="common">Potato buckeye rot agent</name>
    <name type="synonym">Phytophthora parasitica</name>
    <dbReference type="NCBI Taxonomy" id="4792"/>
    <lineage>
        <taxon>Eukaryota</taxon>
        <taxon>Sar</taxon>
        <taxon>Stramenopiles</taxon>
        <taxon>Oomycota</taxon>
        <taxon>Peronosporomycetes</taxon>
        <taxon>Peronosporales</taxon>
        <taxon>Peronosporaceae</taxon>
        <taxon>Phytophthora</taxon>
    </lineage>
</organism>
<sequence>MNAQCQPHRFKSLCLVLARHHRPTTEIANSRRLTWALKIRRERTMHTGILPYNRAAAIQEKAARWGGMLAFHATQDSTTNT</sequence>
<protein>
    <submittedName>
        <fullName evidence="1">Uncharacterized protein</fullName>
    </submittedName>
</protein>
<gene>
    <name evidence="1" type="ORF">L914_18677</name>
</gene>
<reference evidence="1" key="1">
    <citation type="submission" date="2013-11" db="EMBL/GenBank/DDBJ databases">
        <title>The Genome Sequence of Phytophthora parasitica IAC_01/95.</title>
        <authorList>
            <consortium name="The Broad Institute Genomics Platform"/>
            <person name="Russ C."/>
            <person name="Tyler B."/>
            <person name="Panabieres F."/>
            <person name="Shan W."/>
            <person name="Tripathy S."/>
            <person name="Grunwald N."/>
            <person name="Machado M."/>
            <person name="Johnson C.S."/>
            <person name="Arredondo F."/>
            <person name="Hong C."/>
            <person name="Coffey M."/>
            <person name="Young S.K."/>
            <person name="Zeng Q."/>
            <person name="Gargeya S."/>
            <person name="Fitzgerald M."/>
            <person name="Abouelleil A."/>
            <person name="Alvarado L."/>
            <person name="Chapman S.B."/>
            <person name="Gainer-Dewar J."/>
            <person name="Goldberg J."/>
            <person name="Griggs A."/>
            <person name="Gujja S."/>
            <person name="Hansen M."/>
            <person name="Howarth C."/>
            <person name="Imamovic A."/>
            <person name="Ireland A."/>
            <person name="Larimer J."/>
            <person name="McCowan C."/>
            <person name="Murphy C."/>
            <person name="Pearson M."/>
            <person name="Poon T.W."/>
            <person name="Priest M."/>
            <person name="Roberts A."/>
            <person name="Saif S."/>
            <person name="Shea T."/>
            <person name="Sykes S."/>
            <person name="Wortman J."/>
            <person name="Nusbaum C."/>
            <person name="Birren B."/>
        </authorList>
    </citation>
    <scope>NUCLEOTIDE SEQUENCE [LARGE SCALE GENOMIC DNA]</scope>
    <source>
        <strain evidence="1">IAC_01/95</strain>
    </source>
</reference>
<accession>W2MCW9</accession>
<dbReference type="AlphaFoldDB" id="W2MCW9"/>
<dbReference type="Proteomes" id="UP000054532">
    <property type="component" value="Unassembled WGS sequence"/>
</dbReference>